<feature type="compositionally biased region" description="Polar residues" evidence="6">
    <location>
        <begin position="410"/>
        <end position="419"/>
    </location>
</feature>
<evidence type="ECO:0000256" key="3">
    <source>
        <dbReference type="ARBA" id="ARBA00022989"/>
    </source>
</evidence>
<keyword evidence="4 7" id="KW-0472">Membrane</keyword>
<sequence>MPSLRSRKFLSCFYCGKRTNLRFDGRQSFDCSHCEATNWLDENGDITDPPTSTPLDAAPAPAPQYAVSFSSTFNSRNPTAHRASSPDGSAMDSIFCTTCLKNQHIYTEALRQFELPDDQNDPEYNDRVRAFRKWRGDLEQRYPQVCATCEPKVQQQLNKASYTAKTDHLRRVMDRTRARRHEVKRRGVLDVLDSVGRVTWNIAFALEFCWHVSVLCALFVQDDEVAATTHWLVAPLRNTCHYALMFSPNADRFIRWSMTLGLASFAWNPKFKQTIRGFTAHILGVGQWYTYQLLILFIRLTCLFVSQYNESKGITPASQLGAHLVIGLLMFYVYTMSGRAIRLDTTPLFGANKPVSLVPADEPKPSPQSRRDDMGSILDEILETPSRPNKALPQQQQQQRPNLGSPLRYSMSSGSQRPQNAPFELHPRRAQPASGFGSLRLDDEPVQRQTEPPVAQYGDEMDWSPSGSQHRAFSTHNPHKVKNPNPRFSDAPIEDKPGPFWYKIPPAPTTPAQRLRNPPMKPIIRDSPKDIPENFFSKTRSGPLDIGSPARNMEQNNMVFRETSFHAPQAKDEATEGLSRMMGSFSLSPEPEMRKAGAYRTKSAVFTTPSHVSNVPLSNTRTRMAELIILFGALWAWIMALESQEEYAPTLALGAIIINLAMSVRLAVDLADSQIQQGKTQANLRFSFVNLAALQILAAMVLLWRLYMDSITTVMHGAYGSTLIGVTIIHHVWHVFC</sequence>
<proteinExistence type="predicted"/>
<evidence type="ECO:0000256" key="5">
    <source>
        <dbReference type="ARBA" id="ARBA00023242"/>
    </source>
</evidence>
<feature type="region of interest" description="Disordered" evidence="6">
    <location>
        <begin position="386"/>
        <end position="440"/>
    </location>
</feature>
<protein>
    <submittedName>
        <fullName evidence="9">Ima1 N-terminal domain-containing protein</fullName>
    </submittedName>
</protein>
<reference evidence="9 10" key="1">
    <citation type="journal article" date="2024" name="IMA Fungus">
        <title>Apiospora arundinis, a panoply of carbohydrate-active enzymes and secondary metabolites.</title>
        <authorList>
            <person name="Sorensen T."/>
            <person name="Petersen C."/>
            <person name="Muurmann A.T."/>
            <person name="Christiansen J.V."/>
            <person name="Brundto M.L."/>
            <person name="Overgaard C.K."/>
            <person name="Boysen A.T."/>
            <person name="Wollenberg R.D."/>
            <person name="Larsen T.O."/>
            <person name="Sorensen J.L."/>
            <person name="Nielsen K.L."/>
            <person name="Sondergaard T.E."/>
        </authorList>
    </citation>
    <scope>NUCLEOTIDE SEQUENCE [LARGE SCALE GENOMIC DNA]</scope>
    <source>
        <strain evidence="9 10">AAU 773</strain>
    </source>
</reference>
<feature type="region of interest" description="Disordered" evidence="6">
    <location>
        <begin position="354"/>
        <end position="373"/>
    </location>
</feature>
<feature type="region of interest" description="Disordered" evidence="6">
    <location>
        <begin position="507"/>
        <end position="531"/>
    </location>
</feature>
<dbReference type="PANTHER" id="PTHR28538">
    <property type="entry name" value="INTEGRAL INNER NUCLEAR MEMBRANE PROTEIN IMA1"/>
    <property type="match status" value="1"/>
</dbReference>
<evidence type="ECO:0000256" key="2">
    <source>
        <dbReference type="ARBA" id="ARBA00022692"/>
    </source>
</evidence>
<evidence type="ECO:0000313" key="10">
    <source>
        <dbReference type="Proteomes" id="UP001390339"/>
    </source>
</evidence>
<keyword evidence="5" id="KW-0539">Nucleus</keyword>
<dbReference type="EMBL" id="JAPCWZ010000005">
    <property type="protein sequence ID" value="KAK8862097.1"/>
    <property type="molecule type" value="Genomic_DNA"/>
</dbReference>
<evidence type="ECO:0000256" key="7">
    <source>
        <dbReference type="SAM" id="Phobius"/>
    </source>
</evidence>
<evidence type="ECO:0000313" key="9">
    <source>
        <dbReference type="EMBL" id="KAK8862097.1"/>
    </source>
</evidence>
<feature type="transmembrane region" description="Helical" evidence="7">
    <location>
        <begin position="688"/>
        <end position="707"/>
    </location>
</feature>
<evidence type="ECO:0000256" key="6">
    <source>
        <dbReference type="SAM" id="MobiDB-lite"/>
    </source>
</evidence>
<keyword evidence="10" id="KW-1185">Reference proteome</keyword>
<evidence type="ECO:0000259" key="8">
    <source>
        <dbReference type="Pfam" id="PF09779"/>
    </source>
</evidence>
<name>A0ABR2IEU5_9PEZI</name>
<feature type="transmembrane region" description="Helical" evidence="7">
    <location>
        <begin position="647"/>
        <end position="668"/>
    </location>
</feature>
<keyword evidence="3 7" id="KW-1133">Transmembrane helix</keyword>
<dbReference type="InterPro" id="IPR018617">
    <property type="entry name" value="Ima1_N"/>
</dbReference>
<evidence type="ECO:0000256" key="1">
    <source>
        <dbReference type="ARBA" id="ARBA00004473"/>
    </source>
</evidence>
<dbReference type="Proteomes" id="UP001390339">
    <property type="component" value="Unassembled WGS sequence"/>
</dbReference>
<feature type="transmembrane region" description="Helical" evidence="7">
    <location>
        <begin position="624"/>
        <end position="641"/>
    </location>
</feature>
<feature type="compositionally biased region" description="Polar residues" evidence="6">
    <location>
        <begin position="465"/>
        <end position="476"/>
    </location>
</feature>
<comment type="caution">
    <text evidence="9">The sequence shown here is derived from an EMBL/GenBank/DDBJ whole genome shotgun (WGS) entry which is preliminary data.</text>
</comment>
<feature type="transmembrane region" description="Helical" evidence="7">
    <location>
        <begin position="314"/>
        <end position="334"/>
    </location>
</feature>
<feature type="region of interest" description="Disordered" evidence="6">
    <location>
        <begin position="463"/>
        <end position="486"/>
    </location>
</feature>
<organism evidence="9 10">
    <name type="scientific">Apiospora arundinis</name>
    <dbReference type="NCBI Taxonomy" id="335852"/>
    <lineage>
        <taxon>Eukaryota</taxon>
        <taxon>Fungi</taxon>
        <taxon>Dikarya</taxon>
        <taxon>Ascomycota</taxon>
        <taxon>Pezizomycotina</taxon>
        <taxon>Sordariomycetes</taxon>
        <taxon>Xylariomycetidae</taxon>
        <taxon>Amphisphaeriales</taxon>
        <taxon>Apiosporaceae</taxon>
        <taxon>Apiospora</taxon>
    </lineage>
</organism>
<dbReference type="PANTHER" id="PTHR28538:SF1">
    <property type="entry name" value="INTEGRAL INNER NUCLEAR MEMBRANE PROTEIN IMA1"/>
    <property type="match status" value="1"/>
</dbReference>
<dbReference type="InterPro" id="IPR042321">
    <property type="entry name" value="Ima1"/>
</dbReference>
<feature type="transmembrane region" description="Helical" evidence="7">
    <location>
        <begin position="719"/>
        <end position="736"/>
    </location>
</feature>
<evidence type="ECO:0000256" key="4">
    <source>
        <dbReference type="ARBA" id="ARBA00023136"/>
    </source>
</evidence>
<dbReference type="Pfam" id="PF09779">
    <property type="entry name" value="Ima1_N"/>
    <property type="match status" value="1"/>
</dbReference>
<comment type="subcellular location">
    <subcellularLocation>
        <location evidence="1">Nucleus inner membrane</location>
        <topology evidence="1">Multi-pass membrane protein</topology>
    </subcellularLocation>
</comment>
<gene>
    <name evidence="9" type="ORF">PGQ11_008332</name>
</gene>
<accession>A0ABR2IEU5</accession>
<keyword evidence="2 7" id="KW-0812">Transmembrane</keyword>
<feature type="compositionally biased region" description="Basic and acidic residues" evidence="6">
    <location>
        <begin position="361"/>
        <end position="373"/>
    </location>
</feature>
<feature type="transmembrane region" description="Helical" evidence="7">
    <location>
        <begin position="288"/>
        <end position="308"/>
    </location>
</feature>
<feature type="domain" description="Ima1 N-terminal" evidence="8">
    <location>
        <begin position="10"/>
        <end position="153"/>
    </location>
</feature>